<accession>A0A3M9NFH7</accession>
<dbReference type="CDD" id="cd00677">
    <property type="entry name" value="S15_NS1_EPRS_RNA-bind"/>
    <property type="match status" value="1"/>
</dbReference>
<comment type="caution">
    <text evidence="6">The sequence shown here is derived from an EMBL/GenBank/DDBJ whole genome shotgun (WGS) entry which is preliminary data.</text>
</comment>
<dbReference type="PROSITE" id="PS00362">
    <property type="entry name" value="RIBOSOMAL_S15"/>
    <property type="match status" value="1"/>
</dbReference>
<keyword evidence="7" id="KW-1185">Reference proteome</keyword>
<evidence type="ECO:0000313" key="7">
    <source>
        <dbReference type="Proteomes" id="UP000267223"/>
    </source>
</evidence>
<keyword evidence="3 5" id="KW-0699">rRNA-binding</keyword>
<dbReference type="InterPro" id="IPR005290">
    <property type="entry name" value="Ribosomal_uS15_bac-type"/>
</dbReference>
<dbReference type="PANTHER" id="PTHR23321">
    <property type="entry name" value="RIBOSOMAL PROTEIN S15, BACTERIAL AND ORGANELLAR"/>
    <property type="match status" value="1"/>
</dbReference>
<evidence type="ECO:0000256" key="4">
    <source>
        <dbReference type="RuleBase" id="RU003919"/>
    </source>
</evidence>
<dbReference type="InterPro" id="IPR009068">
    <property type="entry name" value="uS15_NS1_RNA-bd_sf"/>
</dbReference>
<comment type="similarity">
    <text evidence="3 4">Belongs to the universal ribosomal protein uS15 family.</text>
</comment>
<dbReference type="GO" id="GO:0022627">
    <property type="term" value="C:cytosolic small ribosomal subunit"/>
    <property type="evidence" value="ECO:0007669"/>
    <property type="project" value="TreeGrafter"/>
</dbReference>
<dbReference type="RefSeq" id="WP_123120458.1">
    <property type="nucleotide sequence ID" value="NZ_RJJR01000007.1"/>
</dbReference>
<dbReference type="GO" id="GO:0019843">
    <property type="term" value="F:rRNA binding"/>
    <property type="evidence" value="ECO:0007669"/>
    <property type="project" value="UniProtKB-UniRule"/>
</dbReference>
<gene>
    <name evidence="3" type="primary">rpsO</name>
    <name evidence="6" type="ORF">EFY79_09425</name>
</gene>
<dbReference type="InterPro" id="IPR000589">
    <property type="entry name" value="Ribosomal_uS15"/>
</dbReference>
<dbReference type="OrthoDB" id="9799262at2"/>
<dbReference type="SUPFAM" id="SSF47060">
    <property type="entry name" value="S15/NS1 RNA-binding domain"/>
    <property type="match status" value="1"/>
</dbReference>
<dbReference type="Gene3D" id="6.10.250.3130">
    <property type="match status" value="1"/>
</dbReference>
<sequence length="90" mass="10262">MSYLTSETKVKYFKEFGGDEKNTGSIKAQVAILTEKINHISQHLSGNKKDYSTQRGLMQMVGKRKSLLAYLNKHDLNGYRALIEKLGLRK</sequence>
<organism evidence="6 7">
    <name type="scientific">Hanamia caeni</name>
    <dbReference type="NCBI Taxonomy" id="2294116"/>
    <lineage>
        <taxon>Bacteria</taxon>
        <taxon>Pseudomonadati</taxon>
        <taxon>Bacteroidota</taxon>
        <taxon>Chitinophagia</taxon>
        <taxon>Chitinophagales</taxon>
        <taxon>Chitinophagaceae</taxon>
        <taxon>Hanamia</taxon>
    </lineage>
</organism>
<comment type="subunit">
    <text evidence="3">Part of the 30S ribosomal subunit. Forms a bridge to the 50S subunit in the 70S ribosome, contacting the 23S rRNA.</text>
</comment>
<comment type="function">
    <text evidence="3">Forms an intersubunit bridge (bridge B4) with the 23S rRNA of the 50S subunit in the ribosome.</text>
</comment>
<evidence type="ECO:0000256" key="1">
    <source>
        <dbReference type="ARBA" id="ARBA00022980"/>
    </source>
</evidence>
<dbReference type="SMART" id="SM01387">
    <property type="entry name" value="Ribosomal_S15"/>
    <property type="match status" value="1"/>
</dbReference>
<dbReference type="Proteomes" id="UP000267223">
    <property type="component" value="Unassembled WGS sequence"/>
</dbReference>
<dbReference type="AlphaFoldDB" id="A0A3M9NFH7"/>
<evidence type="ECO:0000313" key="6">
    <source>
        <dbReference type="EMBL" id="RNI36540.1"/>
    </source>
</evidence>
<comment type="function">
    <text evidence="3 5">One of the primary rRNA binding proteins, it binds directly to 16S rRNA where it helps nucleate assembly of the platform of the 30S subunit by binding and bridging several RNA helices of the 16S rRNA.</text>
</comment>
<proteinExistence type="inferred from homology"/>
<evidence type="ECO:0000256" key="2">
    <source>
        <dbReference type="ARBA" id="ARBA00023274"/>
    </source>
</evidence>
<dbReference type="GO" id="GO:0006412">
    <property type="term" value="P:translation"/>
    <property type="evidence" value="ECO:0007669"/>
    <property type="project" value="UniProtKB-UniRule"/>
</dbReference>
<reference evidence="6 7" key="1">
    <citation type="submission" date="2018-11" db="EMBL/GenBank/DDBJ databases">
        <title>Draft genome sequence of Ferruginibacter sp. BO-59.</title>
        <authorList>
            <person name="Im W.T."/>
        </authorList>
    </citation>
    <scope>NUCLEOTIDE SEQUENCE [LARGE SCALE GENOMIC DNA]</scope>
    <source>
        <strain evidence="6 7">BO-59</strain>
    </source>
</reference>
<evidence type="ECO:0000256" key="3">
    <source>
        <dbReference type="HAMAP-Rule" id="MF_01343"/>
    </source>
</evidence>
<dbReference type="NCBIfam" id="TIGR00952">
    <property type="entry name" value="S15_bact"/>
    <property type="match status" value="1"/>
</dbReference>
<keyword evidence="2 3" id="KW-0687">Ribonucleoprotein</keyword>
<dbReference type="GO" id="GO:0003735">
    <property type="term" value="F:structural constituent of ribosome"/>
    <property type="evidence" value="ECO:0007669"/>
    <property type="project" value="InterPro"/>
</dbReference>
<dbReference type="Gene3D" id="1.10.287.10">
    <property type="entry name" value="S15/NS1, RNA-binding"/>
    <property type="match status" value="1"/>
</dbReference>
<dbReference type="Pfam" id="PF00312">
    <property type="entry name" value="Ribosomal_S15"/>
    <property type="match status" value="1"/>
</dbReference>
<protein>
    <recommendedName>
        <fullName evidence="3">Small ribosomal subunit protein uS15</fullName>
    </recommendedName>
</protein>
<name>A0A3M9NFH7_9BACT</name>
<evidence type="ECO:0000256" key="5">
    <source>
        <dbReference type="RuleBase" id="RU004524"/>
    </source>
</evidence>
<keyword evidence="3 5" id="KW-0694">RNA-binding</keyword>
<dbReference type="PANTHER" id="PTHR23321:SF26">
    <property type="entry name" value="SMALL RIBOSOMAL SUBUNIT PROTEIN US15M"/>
    <property type="match status" value="1"/>
</dbReference>
<dbReference type="EMBL" id="RJJR01000007">
    <property type="protein sequence ID" value="RNI36540.1"/>
    <property type="molecule type" value="Genomic_DNA"/>
</dbReference>
<keyword evidence="1 3" id="KW-0689">Ribosomal protein</keyword>
<dbReference type="HAMAP" id="MF_01343_B">
    <property type="entry name" value="Ribosomal_uS15_B"/>
    <property type="match status" value="1"/>
</dbReference>